<dbReference type="InParanoid" id="A0A0H2S1D8"/>
<sequence length="131" mass="14871">MLLELLGTFKFPLFLLVTAHRLANHWRSICNCNSSKFQIAVRGSLPPFLVYHFLVKRFSPFSIVVIHEEQLSQRGRSRGGSCYCQDEQGHQCRGSLGRSQGTHRPLVFRSKQHFGASKMRIAPAGTLQARM</sequence>
<evidence type="ECO:0000256" key="1">
    <source>
        <dbReference type="SAM" id="SignalP"/>
    </source>
</evidence>
<feature type="signal peptide" evidence="1">
    <location>
        <begin position="1"/>
        <end position="19"/>
    </location>
</feature>
<evidence type="ECO:0000313" key="3">
    <source>
        <dbReference type="Proteomes" id="UP000053477"/>
    </source>
</evidence>
<gene>
    <name evidence="2" type="ORF">SCHPADRAFT_253488</name>
</gene>
<reference evidence="2 3" key="1">
    <citation type="submission" date="2015-04" db="EMBL/GenBank/DDBJ databases">
        <title>Complete genome sequence of Schizopora paradoxa KUC8140, a cosmopolitan wood degrader in East Asia.</title>
        <authorList>
            <consortium name="DOE Joint Genome Institute"/>
            <person name="Min B."/>
            <person name="Park H."/>
            <person name="Jang Y."/>
            <person name="Kim J.-J."/>
            <person name="Kim K.H."/>
            <person name="Pangilinan J."/>
            <person name="Lipzen A."/>
            <person name="Riley R."/>
            <person name="Grigoriev I.V."/>
            <person name="Spatafora J.W."/>
            <person name="Choi I.-G."/>
        </authorList>
    </citation>
    <scope>NUCLEOTIDE SEQUENCE [LARGE SCALE GENOMIC DNA]</scope>
    <source>
        <strain evidence="2 3">KUC8140</strain>
    </source>
</reference>
<dbReference type="AlphaFoldDB" id="A0A0H2S1D8"/>
<dbReference type="EMBL" id="KQ085927">
    <property type="protein sequence ID" value="KLO15568.1"/>
    <property type="molecule type" value="Genomic_DNA"/>
</dbReference>
<protein>
    <recommendedName>
        <fullName evidence="4">Secreted protein</fullName>
    </recommendedName>
</protein>
<evidence type="ECO:0000313" key="2">
    <source>
        <dbReference type="EMBL" id="KLO15568.1"/>
    </source>
</evidence>
<keyword evidence="3" id="KW-1185">Reference proteome</keyword>
<proteinExistence type="predicted"/>
<dbReference type="Proteomes" id="UP000053477">
    <property type="component" value="Unassembled WGS sequence"/>
</dbReference>
<feature type="chain" id="PRO_5005202326" description="Secreted protein" evidence="1">
    <location>
        <begin position="20"/>
        <end position="131"/>
    </location>
</feature>
<evidence type="ECO:0008006" key="4">
    <source>
        <dbReference type="Google" id="ProtNLM"/>
    </source>
</evidence>
<organism evidence="2 3">
    <name type="scientific">Schizopora paradoxa</name>
    <dbReference type="NCBI Taxonomy" id="27342"/>
    <lineage>
        <taxon>Eukaryota</taxon>
        <taxon>Fungi</taxon>
        <taxon>Dikarya</taxon>
        <taxon>Basidiomycota</taxon>
        <taxon>Agaricomycotina</taxon>
        <taxon>Agaricomycetes</taxon>
        <taxon>Hymenochaetales</taxon>
        <taxon>Schizoporaceae</taxon>
        <taxon>Schizopora</taxon>
    </lineage>
</organism>
<keyword evidence="1" id="KW-0732">Signal</keyword>
<name>A0A0H2S1D8_9AGAM</name>
<accession>A0A0H2S1D8</accession>